<protein>
    <submittedName>
        <fullName evidence="1">Uncharacterized protein</fullName>
    </submittedName>
</protein>
<keyword evidence="2" id="KW-1185">Reference proteome</keyword>
<accession>A0A9K3NSZ2</accession>
<dbReference type="EMBL" id="MNCJ02000319">
    <property type="protein sequence ID" value="KAF5810800.1"/>
    <property type="molecule type" value="Genomic_DNA"/>
</dbReference>
<dbReference type="AlphaFoldDB" id="A0A9K3NSZ2"/>
<dbReference type="Gramene" id="mRNA:HanXRQr2_Chr04g0173881">
    <property type="protein sequence ID" value="mRNA:HanXRQr2_Chr04g0173881"/>
    <property type="gene ID" value="HanXRQr2_Chr04g0173881"/>
</dbReference>
<organism evidence="1 2">
    <name type="scientific">Helianthus annuus</name>
    <name type="common">Common sunflower</name>
    <dbReference type="NCBI Taxonomy" id="4232"/>
    <lineage>
        <taxon>Eukaryota</taxon>
        <taxon>Viridiplantae</taxon>
        <taxon>Streptophyta</taxon>
        <taxon>Embryophyta</taxon>
        <taxon>Tracheophyta</taxon>
        <taxon>Spermatophyta</taxon>
        <taxon>Magnoliopsida</taxon>
        <taxon>eudicotyledons</taxon>
        <taxon>Gunneridae</taxon>
        <taxon>Pentapetalae</taxon>
        <taxon>asterids</taxon>
        <taxon>campanulids</taxon>
        <taxon>Asterales</taxon>
        <taxon>Asteraceae</taxon>
        <taxon>Asteroideae</taxon>
        <taxon>Heliantheae alliance</taxon>
        <taxon>Heliantheae</taxon>
        <taxon>Helianthus</taxon>
    </lineage>
</organism>
<proteinExistence type="predicted"/>
<evidence type="ECO:0000313" key="1">
    <source>
        <dbReference type="EMBL" id="KAF5810800.1"/>
    </source>
</evidence>
<sequence>MINTDELKIERYKLSYGIVVSYQLPQRLLLETSLQQSKFSDSPSLYEYLMLTKHLPMLSHVLFVPKDSSSSS</sequence>
<comment type="caution">
    <text evidence="1">The sequence shown here is derived from an EMBL/GenBank/DDBJ whole genome shotgun (WGS) entry which is preliminary data.</text>
</comment>
<evidence type="ECO:0000313" key="2">
    <source>
        <dbReference type="Proteomes" id="UP000215914"/>
    </source>
</evidence>
<name>A0A9K3NSZ2_HELAN</name>
<dbReference type="Proteomes" id="UP000215914">
    <property type="component" value="Unassembled WGS sequence"/>
</dbReference>
<gene>
    <name evidence="1" type="ORF">HanXRQr2_Chr04g0173881</name>
</gene>
<reference evidence="1" key="2">
    <citation type="submission" date="2020-06" db="EMBL/GenBank/DDBJ databases">
        <title>Helianthus annuus Genome sequencing and assembly Release 2.</title>
        <authorList>
            <person name="Gouzy J."/>
            <person name="Langlade N."/>
            <person name="Munos S."/>
        </authorList>
    </citation>
    <scope>NUCLEOTIDE SEQUENCE</scope>
    <source>
        <tissue evidence="1">Leaves</tissue>
    </source>
</reference>
<reference evidence="1" key="1">
    <citation type="journal article" date="2017" name="Nature">
        <title>The sunflower genome provides insights into oil metabolism, flowering and Asterid evolution.</title>
        <authorList>
            <person name="Badouin H."/>
            <person name="Gouzy J."/>
            <person name="Grassa C.J."/>
            <person name="Murat F."/>
            <person name="Staton S.E."/>
            <person name="Cottret L."/>
            <person name="Lelandais-Briere C."/>
            <person name="Owens G.L."/>
            <person name="Carrere S."/>
            <person name="Mayjonade B."/>
            <person name="Legrand L."/>
            <person name="Gill N."/>
            <person name="Kane N.C."/>
            <person name="Bowers J.E."/>
            <person name="Hubner S."/>
            <person name="Bellec A."/>
            <person name="Berard A."/>
            <person name="Berges H."/>
            <person name="Blanchet N."/>
            <person name="Boniface M.C."/>
            <person name="Brunel D."/>
            <person name="Catrice O."/>
            <person name="Chaidir N."/>
            <person name="Claudel C."/>
            <person name="Donnadieu C."/>
            <person name="Faraut T."/>
            <person name="Fievet G."/>
            <person name="Helmstetter N."/>
            <person name="King M."/>
            <person name="Knapp S.J."/>
            <person name="Lai Z."/>
            <person name="Le Paslier M.C."/>
            <person name="Lippi Y."/>
            <person name="Lorenzon L."/>
            <person name="Mandel J.R."/>
            <person name="Marage G."/>
            <person name="Marchand G."/>
            <person name="Marquand E."/>
            <person name="Bret-Mestries E."/>
            <person name="Morien E."/>
            <person name="Nambeesan S."/>
            <person name="Nguyen T."/>
            <person name="Pegot-Espagnet P."/>
            <person name="Pouilly N."/>
            <person name="Raftis F."/>
            <person name="Sallet E."/>
            <person name="Schiex T."/>
            <person name="Thomas J."/>
            <person name="Vandecasteele C."/>
            <person name="Vares D."/>
            <person name="Vear F."/>
            <person name="Vautrin S."/>
            <person name="Crespi M."/>
            <person name="Mangin B."/>
            <person name="Burke J.M."/>
            <person name="Salse J."/>
            <person name="Munos S."/>
            <person name="Vincourt P."/>
            <person name="Rieseberg L.H."/>
            <person name="Langlade N.B."/>
        </authorList>
    </citation>
    <scope>NUCLEOTIDE SEQUENCE</scope>
    <source>
        <tissue evidence="1">Leaves</tissue>
    </source>
</reference>